<name>A0A0C3BY37_HEBCY</name>
<organism evidence="1 2">
    <name type="scientific">Hebeloma cylindrosporum</name>
    <dbReference type="NCBI Taxonomy" id="76867"/>
    <lineage>
        <taxon>Eukaryota</taxon>
        <taxon>Fungi</taxon>
        <taxon>Dikarya</taxon>
        <taxon>Basidiomycota</taxon>
        <taxon>Agaricomycotina</taxon>
        <taxon>Agaricomycetes</taxon>
        <taxon>Agaricomycetidae</taxon>
        <taxon>Agaricales</taxon>
        <taxon>Agaricineae</taxon>
        <taxon>Hymenogastraceae</taxon>
        <taxon>Hebeloma</taxon>
    </lineage>
</organism>
<dbReference type="AlphaFoldDB" id="A0A0C3BY37"/>
<dbReference type="HOGENOM" id="CLU_2333850_0_0_1"/>
<reference evidence="2" key="2">
    <citation type="submission" date="2015-01" db="EMBL/GenBank/DDBJ databases">
        <title>Evolutionary Origins and Diversification of the Mycorrhizal Mutualists.</title>
        <authorList>
            <consortium name="DOE Joint Genome Institute"/>
            <consortium name="Mycorrhizal Genomics Consortium"/>
            <person name="Kohler A."/>
            <person name="Kuo A."/>
            <person name="Nagy L.G."/>
            <person name="Floudas D."/>
            <person name="Copeland A."/>
            <person name="Barry K.W."/>
            <person name="Cichocki N."/>
            <person name="Veneault-Fourrey C."/>
            <person name="LaButti K."/>
            <person name="Lindquist E.A."/>
            <person name="Lipzen A."/>
            <person name="Lundell T."/>
            <person name="Morin E."/>
            <person name="Murat C."/>
            <person name="Riley R."/>
            <person name="Ohm R."/>
            <person name="Sun H."/>
            <person name="Tunlid A."/>
            <person name="Henrissat B."/>
            <person name="Grigoriev I.V."/>
            <person name="Hibbett D.S."/>
            <person name="Martin F."/>
        </authorList>
    </citation>
    <scope>NUCLEOTIDE SEQUENCE [LARGE SCALE GENOMIC DNA]</scope>
    <source>
        <strain evidence="2">h7</strain>
    </source>
</reference>
<evidence type="ECO:0000313" key="2">
    <source>
        <dbReference type="Proteomes" id="UP000053424"/>
    </source>
</evidence>
<dbReference type="Proteomes" id="UP000053424">
    <property type="component" value="Unassembled WGS sequence"/>
</dbReference>
<protein>
    <submittedName>
        <fullName evidence="1">Uncharacterized protein</fullName>
    </submittedName>
</protein>
<proteinExistence type="predicted"/>
<evidence type="ECO:0000313" key="1">
    <source>
        <dbReference type="EMBL" id="KIM36356.1"/>
    </source>
</evidence>
<reference evidence="1 2" key="1">
    <citation type="submission" date="2014-04" db="EMBL/GenBank/DDBJ databases">
        <authorList>
            <consortium name="DOE Joint Genome Institute"/>
            <person name="Kuo A."/>
            <person name="Gay G."/>
            <person name="Dore J."/>
            <person name="Kohler A."/>
            <person name="Nagy L.G."/>
            <person name="Floudas D."/>
            <person name="Copeland A."/>
            <person name="Barry K.W."/>
            <person name="Cichocki N."/>
            <person name="Veneault-Fourrey C."/>
            <person name="LaButti K."/>
            <person name="Lindquist E.A."/>
            <person name="Lipzen A."/>
            <person name="Lundell T."/>
            <person name="Morin E."/>
            <person name="Murat C."/>
            <person name="Sun H."/>
            <person name="Tunlid A."/>
            <person name="Henrissat B."/>
            <person name="Grigoriev I.V."/>
            <person name="Hibbett D.S."/>
            <person name="Martin F."/>
            <person name="Nordberg H.P."/>
            <person name="Cantor M.N."/>
            <person name="Hua S.X."/>
        </authorList>
    </citation>
    <scope>NUCLEOTIDE SEQUENCE [LARGE SCALE GENOMIC DNA]</scope>
    <source>
        <strain evidence="2">h7</strain>
    </source>
</reference>
<keyword evidence="2" id="KW-1185">Reference proteome</keyword>
<dbReference type="EMBL" id="KN831806">
    <property type="protein sequence ID" value="KIM36356.1"/>
    <property type="molecule type" value="Genomic_DNA"/>
</dbReference>
<accession>A0A0C3BY37</accession>
<sequence length="98" mass="11102">MSLNITSTVRPRDQSPSSIFLVHEKVLKIRSGASAFLGFWGQYPWLSLIGSRDARVVVHVPGTSPSSYHRIFCPRRAVVNLHSLASRRSRRRLRTRCG</sequence>
<gene>
    <name evidence="1" type="ORF">M413DRAFT_292098</name>
</gene>